<protein>
    <submittedName>
        <fullName evidence="2">Uncharacterized protein</fullName>
    </submittedName>
</protein>
<evidence type="ECO:0000313" key="1">
    <source>
        <dbReference type="EMBL" id="KAJ8455784.1"/>
    </source>
</evidence>
<name>A0AAV8RGW9_ENSVE</name>
<dbReference type="EMBL" id="JAQQAF010000002">
    <property type="protein sequence ID" value="KAJ8503657.1"/>
    <property type="molecule type" value="Genomic_DNA"/>
</dbReference>
<dbReference type="Proteomes" id="UP001222027">
    <property type="component" value="Unassembled WGS sequence"/>
</dbReference>
<dbReference type="AlphaFoldDB" id="A0AAV8RGW9"/>
<sequence length="92" mass="10065">MIPISFLGFRVTVVGPIDSFRPKANSQHYDKELGVDESFCGSTLCSGCNQTEPTHSEMNAAQPFQAEQSILLNTSKDGECVQSGDIDKRLQI</sequence>
<gene>
    <name evidence="2" type="ORF">OPV22_004543</name>
    <name evidence="1" type="ORF">OPV22_035030</name>
</gene>
<organism evidence="2 3">
    <name type="scientific">Ensete ventricosum</name>
    <name type="common">Abyssinian banana</name>
    <name type="synonym">Musa ensete</name>
    <dbReference type="NCBI Taxonomy" id="4639"/>
    <lineage>
        <taxon>Eukaryota</taxon>
        <taxon>Viridiplantae</taxon>
        <taxon>Streptophyta</taxon>
        <taxon>Embryophyta</taxon>
        <taxon>Tracheophyta</taxon>
        <taxon>Spermatophyta</taxon>
        <taxon>Magnoliopsida</taxon>
        <taxon>Liliopsida</taxon>
        <taxon>Zingiberales</taxon>
        <taxon>Musaceae</taxon>
        <taxon>Ensete</taxon>
    </lineage>
</organism>
<proteinExistence type="predicted"/>
<keyword evidence="3" id="KW-1185">Reference proteome</keyword>
<dbReference type="EMBL" id="JAQQAF010000020">
    <property type="protein sequence ID" value="KAJ8455784.1"/>
    <property type="molecule type" value="Genomic_DNA"/>
</dbReference>
<evidence type="ECO:0000313" key="2">
    <source>
        <dbReference type="EMBL" id="KAJ8503657.1"/>
    </source>
</evidence>
<comment type="caution">
    <text evidence="2">The sequence shown here is derived from an EMBL/GenBank/DDBJ whole genome shotgun (WGS) entry which is preliminary data.</text>
</comment>
<evidence type="ECO:0000313" key="3">
    <source>
        <dbReference type="Proteomes" id="UP001222027"/>
    </source>
</evidence>
<accession>A0AAV8RGW9</accession>
<reference evidence="2 3" key="1">
    <citation type="submission" date="2022-12" db="EMBL/GenBank/DDBJ databases">
        <title>Chromosome-scale assembly of the Ensete ventricosum genome.</title>
        <authorList>
            <person name="Dussert Y."/>
            <person name="Stocks J."/>
            <person name="Wendawek A."/>
            <person name="Woldeyes F."/>
            <person name="Nichols R.A."/>
            <person name="Borrell J.S."/>
        </authorList>
    </citation>
    <scope>NUCLEOTIDE SEQUENCE [LARGE SCALE GENOMIC DNA]</scope>
    <source>
        <strain evidence="3">cv. Maze</strain>
        <strain evidence="2">MazeRef_0001</strain>
        <tissue evidence="2">Seeds</tissue>
    </source>
</reference>